<proteinExistence type="predicted"/>
<reference evidence="6 7" key="1">
    <citation type="submission" date="2019-06" db="EMBL/GenBank/DDBJ databases">
        <authorList>
            <person name="Palmer J.M."/>
        </authorList>
    </citation>
    <scope>NUCLEOTIDE SEQUENCE [LARGE SCALE GENOMIC DNA]</scope>
    <source>
        <strain evidence="4 6">TWF102</strain>
        <strain evidence="5 7">TWF703</strain>
    </source>
</reference>
<comment type="caution">
    <text evidence="4">The sequence shown here is derived from an EMBL/GenBank/DDBJ whole genome shotgun (WGS) entry which is preliminary data.</text>
</comment>
<dbReference type="EMBL" id="WIQW01000162">
    <property type="protein sequence ID" value="KAF3078939.1"/>
    <property type="molecule type" value="Genomic_DNA"/>
</dbReference>
<keyword evidence="2" id="KW-1133">Transmembrane helix</keyword>
<evidence type="ECO:0000256" key="2">
    <source>
        <dbReference type="SAM" id="Phobius"/>
    </source>
</evidence>
<gene>
    <name evidence="4" type="ORF">TWF102_003207</name>
    <name evidence="5" type="ORF">TWF703_000962</name>
</gene>
<evidence type="ECO:0000313" key="7">
    <source>
        <dbReference type="Proteomes" id="UP000480548"/>
    </source>
</evidence>
<accession>A0A7C8IZP4</accession>
<feature type="signal peptide" evidence="3">
    <location>
        <begin position="1"/>
        <end position="22"/>
    </location>
</feature>
<evidence type="ECO:0000313" key="5">
    <source>
        <dbReference type="EMBL" id="KAF3123220.1"/>
    </source>
</evidence>
<feature type="transmembrane region" description="Helical" evidence="2">
    <location>
        <begin position="98"/>
        <end position="122"/>
    </location>
</feature>
<organism evidence="4 6">
    <name type="scientific">Orbilia oligospora</name>
    <name type="common">Nematode-trapping fungus</name>
    <name type="synonym">Arthrobotrys oligospora</name>
    <dbReference type="NCBI Taxonomy" id="2813651"/>
    <lineage>
        <taxon>Eukaryota</taxon>
        <taxon>Fungi</taxon>
        <taxon>Dikarya</taxon>
        <taxon>Ascomycota</taxon>
        <taxon>Pezizomycotina</taxon>
        <taxon>Orbiliomycetes</taxon>
        <taxon>Orbiliales</taxon>
        <taxon>Orbiliaceae</taxon>
        <taxon>Orbilia</taxon>
    </lineage>
</organism>
<protein>
    <recommendedName>
        <fullName evidence="8">Mid2 domain-containing protein</fullName>
    </recommendedName>
</protein>
<sequence>MFWTKPFILFLFFAQIPSGGLSQSTVSADIPGNVRFRIPKGSTTLQTSTITSSIITSSELPSDQLQTTVNISQGTDGSVPTPSLQNNDLGVQSKPVNAGAIAGLVVGVVVLLLGTLIGAVWYSRLRGRNNSTVMKTAIENQSEQKLPPTETISKEAVQKQETQTVEPTPKTPPAPNFDKPSQEAQRRLRSSFGGL</sequence>
<keyword evidence="2" id="KW-0812">Transmembrane</keyword>
<feature type="region of interest" description="Disordered" evidence="1">
    <location>
        <begin position="140"/>
        <end position="195"/>
    </location>
</feature>
<evidence type="ECO:0000256" key="3">
    <source>
        <dbReference type="SAM" id="SignalP"/>
    </source>
</evidence>
<dbReference type="Proteomes" id="UP000475325">
    <property type="component" value="Unassembled WGS sequence"/>
</dbReference>
<evidence type="ECO:0000313" key="4">
    <source>
        <dbReference type="EMBL" id="KAF3078939.1"/>
    </source>
</evidence>
<evidence type="ECO:0000256" key="1">
    <source>
        <dbReference type="SAM" id="MobiDB-lite"/>
    </source>
</evidence>
<dbReference type="AlphaFoldDB" id="A0A7C8IZP4"/>
<name>A0A7C8IZP4_ORBOL</name>
<evidence type="ECO:0008006" key="8">
    <source>
        <dbReference type="Google" id="ProtNLM"/>
    </source>
</evidence>
<dbReference type="Proteomes" id="UP000480548">
    <property type="component" value="Unassembled WGS sequence"/>
</dbReference>
<keyword evidence="2" id="KW-0472">Membrane</keyword>
<feature type="chain" id="PRO_5036398061" description="Mid2 domain-containing protein" evidence="3">
    <location>
        <begin position="23"/>
        <end position="195"/>
    </location>
</feature>
<evidence type="ECO:0000313" key="6">
    <source>
        <dbReference type="Proteomes" id="UP000475325"/>
    </source>
</evidence>
<dbReference type="EMBL" id="WIQZ01000112">
    <property type="protein sequence ID" value="KAF3123220.1"/>
    <property type="molecule type" value="Genomic_DNA"/>
</dbReference>
<keyword evidence="3" id="KW-0732">Signal</keyword>